<dbReference type="Proteomes" id="UP001174909">
    <property type="component" value="Unassembled WGS sequence"/>
</dbReference>
<name>A0AA35X707_GEOBA</name>
<sequence>LVVALPEGHLTVWGDFAVNTTAYVDSLDDQPSIDWEEETSTRYLPMLVRSERDLYNSLLFDPENELLKTSF</sequence>
<proteinExistence type="predicted"/>
<gene>
    <name evidence="1" type="ORF">GBAR_LOCUS23275</name>
</gene>
<evidence type="ECO:0000313" key="1">
    <source>
        <dbReference type="EMBL" id="CAI8041936.1"/>
    </source>
</evidence>
<accession>A0AA35X707</accession>
<dbReference type="EMBL" id="CASHTH010003226">
    <property type="protein sequence ID" value="CAI8041936.1"/>
    <property type="molecule type" value="Genomic_DNA"/>
</dbReference>
<protein>
    <submittedName>
        <fullName evidence="1">Uncharacterized protein</fullName>
    </submittedName>
</protein>
<feature type="non-terminal residue" evidence="1">
    <location>
        <position position="1"/>
    </location>
</feature>
<feature type="non-terminal residue" evidence="1">
    <location>
        <position position="71"/>
    </location>
</feature>
<reference evidence="1" key="1">
    <citation type="submission" date="2023-03" db="EMBL/GenBank/DDBJ databases">
        <authorList>
            <person name="Steffen K."/>
            <person name="Cardenas P."/>
        </authorList>
    </citation>
    <scope>NUCLEOTIDE SEQUENCE</scope>
</reference>
<evidence type="ECO:0000313" key="2">
    <source>
        <dbReference type="Proteomes" id="UP001174909"/>
    </source>
</evidence>
<dbReference type="AlphaFoldDB" id="A0AA35X707"/>
<organism evidence="1 2">
    <name type="scientific">Geodia barretti</name>
    <name type="common">Barrett's horny sponge</name>
    <dbReference type="NCBI Taxonomy" id="519541"/>
    <lineage>
        <taxon>Eukaryota</taxon>
        <taxon>Metazoa</taxon>
        <taxon>Porifera</taxon>
        <taxon>Demospongiae</taxon>
        <taxon>Heteroscleromorpha</taxon>
        <taxon>Tetractinellida</taxon>
        <taxon>Astrophorina</taxon>
        <taxon>Geodiidae</taxon>
        <taxon>Geodia</taxon>
    </lineage>
</organism>
<comment type="caution">
    <text evidence="1">The sequence shown here is derived from an EMBL/GenBank/DDBJ whole genome shotgun (WGS) entry which is preliminary data.</text>
</comment>
<keyword evidence="2" id="KW-1185">Reference proteome</keyword>